<sequence>MHTQYPKNIFPSCLRYKPFKLTLFLFVFELDRFPRCTDYWHQEQFIYSSDLIIGSMFTPTTKSSNFGLGYF</sequence>
<name>A0A3M7QX08_BRAPC</name>
<dbReference type="AlphaFoldDB" id="A0A3M7QX08"/>
<reference evidence="1 2" key="1">
    <citation type="journal article" date="2018" name="Sci. Rep.">
        <title>Genomic signatures of local adaptation to the degree of environmental predictability in rotifers.</title>
        <authorList>
            <person name="Franch-Gras L."/>
            <person name="Hahn C."/>
            <person name="Garcia-Roger E.M."/>
            <person name="Carmona M.J."/>
            <person name="Serra M."/>
            <person name="Gomez A."/>
        </authorList>
    </citation>
    <scope>NUCLEOTIDE SEQUENCE [LARGE SCALE GENOMIC DNA]</scope>
    <source>
        <strain evidence="1">HYR1</strain>
    </source>
</reference>
<protein>
    <submittedName>
        <fullName evidence="1">Uncharacterized protein</fullName>
    </submittedName>
</protein>
<comment type="caution">
    <text evidence="1">The sequence shown here is derived from an EMBL/GenBank/DDBJ whole genome shotgun (WGS) entry which is preliminary data.</text>
</comment>
<accession>A0A3M7QX08</accession>
<evidence type="ECO:0000313" key="2">
    <source>
        <dbReference type="Proteomes" id="UP000276133"/>
    </source>
</evidence>
<dbReference type="EMBL" id="REGN01004859">
    <property type="protein sequence ID" value="RNA15882.1"/>
    <property type="molecule type" value="Genomic_DNA"/>
</dbReference>
<dbReference type="Proteomes" id="UP000276133">
    <property type="component" value="Unassembled WGS sequence"/>
</dbReference>
<proteinExistence type="predicted"/>
<keyword evidence="2" id="KW-1185">Reference proteome</keyword>
<organism evidence="1 2">
    <name type="scientific">Brachionus plicatilis</name>
    <name type="common">Marine rotifer</name>
    <name type="synonym">Brachionus muelleri</name>
    <dbReference type="NCBI Taxonomy" id="10195"/>
    <lineage>
        <taxon>Eukaryota</taxon>
        <taxon>Metazoa</taxon>
        <taxon>Spiralia</taxon>
        <taxon>Gnathifera</taxon>
        <taxon>Rotifera</taxon>
        <taxon>Eurotatoria</taxon>
        <taxon>Monogononta</taxon>
        <taxon>Pseudotrocha</taxon>
        <taxon>Ploima</taxon>
        <taxon>Brachionidae</taxon>
        <taxon>Brachionus</taxon>
    </lineage>
</organism>
<gene>
    <name evidence="1" type="ORF">BpHYR1_050958</name>
</gene>
<evidence type="ECO:0000313" key="1">
    <source>
        <dbReference type="EMBL" id="RNA15882.1"/>
    </source>
</evidence>